<reference evidence="1" key="1">
    <citation type="submission" date="2021-10" db="EMBL/GenBank/DDBJ databases">
        <title>Melipona bicolor Genome sequencing and assembly.</title>
        <authorList>
            <person name="Araujo N.S."/>
            <person name="Arias M.C."/>
        </authorList>
    </citation>
    <scope>NUCLEOTIDE SEQUENCE</scope>
    <source>
        <strain evidence="1">USP_2M_L1-L4_2017</strain>
        <tissue evidence="1">Whole body</tissue>
    </source>
</reference>
<organism evidence="1 2">
    <name type="scientific">Melipona bicolor</name>
    <dbReference type="NCBI Taxonomy" id="60889"/>
    <lineage>
        <taxon>Eukaryota</taxon>
        <taxon>Metazoa</taxon>
        <taxon>Ecdysozoa</taxon>
        <taxon>Arthropoda</taxon>
        <taxon>Hexapoda</taxon>
        <taxon>Insecta</taxon>
        <taxon>Pterygota</taxon>
        <taxon>Neoptera</taxon>
        <taxon>Endopterygota</taxon>
        <taxon>Hymenoptera</taxon>
        <taxon>Apocrita</taxon>
        <taxon>Aculeata</taxon>
        <taxon>Apoidea</taxon>
        <taxon>Anthophila</taxon>
        <taxon>Apidae</taxon>
        <taxon>Melipona</taxon>
    </lineage>
</organism>
<keyword evidence="2" id="KW-1185">Reference proteome</keyword>
<comment type="caution">
    <text evidence="1">The sequence shown here is derived from an EMBL/GenBank/DDBJ whole genome shotgun (WGS) entry which is preliminary data.</text>
</comment>
<dbReference type="PANTHER" id="PTHR33327">
    <property type="entry name" value="ENDONUCLEASE"/>
    <property type="match status" value="1"/>
</dbReference>
<gene>
    <name evidence="1" type="ORF">K0M31_007145</name>
</gene>
<dbReference type="Proteomes" id="UP001177670">
    <property type="component" value="Unassembled WGS sequence"/>
</dbReference>
<evidence type="ECO:0000313" key="1">
    <source>
        <dbReference type="EMBL" id="KAK1124121.1"/>
    </source>
</evidence>
<proteinExistence type="predicted"/>
<sequence length="252" mass="28649">MSAHDIMAETVATATSAQLSPAIPTSAQSFRRKVRFREMDNAFTERDKRKTREEECSFLSQSKRRISLIVTVKQNSLIVSLRRVLQELSERRSCESSHLAEILSMANNAVNQTPERGTCPASRRSNRDKYHAALKTPAIYKGKHLNFGDATKYIYVTSQPHPDILCFIADVVESPPVTDKYATIKRRLLDLFSQFEESTVYHLFRTCRMGDEKSSHILQRIRSLVGNNVPGVLKSICPEQVPTPYTIFLRQA</sequence>
<protein>
    <submittedName>
        <fullName evidence="1">Uncharacterized protein</fullName>
    </submittedName>
</protein>
<accession>A0AA40KL03</accession>
<dbReference type="EMBL" id="JAHYIQ010000019">
    <property type="protein sequence ID" value="KAK1124121.1"/>
    <property type="molecule type" value="Genomic_DNA"/>
</dbReference>
<dbReference type="AlphaFoldDB" id="A0AA40KL03"/>
<name>A0AA40KL03_9HYME</name>
<evidence type="ECO:0000313" key="2">
    <source>
        <dbReference type="Proteomes" id="UP001177670"/>
    </source>
</evidence>
<dbReference type="PANTHER" id="PTHR33327:SF3">
    <property type="entry name" value="RNA-DIRECTED DNA POLYMERASE"/>
    <property type="match status" value="1"/>
</dbReference>